<keyword evidence="2" id="KW-0548">Nucleotidyltransferase</keyword>
<dbReference type="InterPro" id="IPR041373">
    <property type="entry name" value="RT_RNaseH"/>
</dbReference>
<dbReference type="AlphaFoldDB" id="A0A1X7VHV8"/>
<keyword evidence="1" id="KW-0808">Transferase</keyword>
<evidence type="ECO:0000256" key="5">
    <source>
        <dbReference type="ARBA" id="ARBA00022801"/>
    </source>
</evidence>
<keyword evidence="4" id="KW-0255">Endonuclease</keyword>
<evidence type="ECO:0000259" key="7">
    <source>
        <dbReference type="Pfam" id="PF17917"/>
    </source>
</evidence>
<dbReference type="GO" id="GO:0004519">
    <property type="term" value="F:endonuclease activity"/>
    <property type="evidence" value="ECO:0007669"/>
    <property type="project" value="UniProtKB-KW"/>
</dbReference>
<organism evidence="8">
    <name type="scientific">Amphimedon queenslandica</name>
    <name type="common">Sponge</name>
    <dbReference type="NCBI Taxonomy" id="400682"/>
    <lineage>
        <taxon>Eukaryota</taxon>
        <taxon>Metazoa</taxon>
        <taxon>Porifera</taxon>
        <taxon>Demospongiae</taxon>
        <taxon>Heteroscleromorpha</taxon>
        <taxon>Haplosclerida</taxon>
        <taxon>Niphatidae</taxon>
        <taxon>Amphimedon</taxon>
    </lineage>
</organism>
<dbReference type="GO" id="GO:0016787">
    <property type="term" value="F:hydrolase activity"/>
    <property type="evidence" value="ECO:0007669"/>
    <property type="project" value="UniProtKB-KW"/>
</dbReference>
<evidence type="ECO:0000256" key="3">
    <source>
        <dbReference type="ARBA" id="ARBA00022722"/>
    </source>
</evidence>
<dbReference type="SUPFAM" id="SSF56672">
    <property type="entry name" value="DNA/RNA polymerases"/>
    <property type="match status" value="1"/>
</dbReference>
<dbReference type="EnsemblMetazoa" id="Aqu2.1.39057_001">
    <property type="protein sequence ID" value="Aqu2.1.39057_001"/>
    <property type="gene ID" value="Aqu2.1.39057"/>
</dbReference>
<feature type="domain" description="Reverse transcriptase RNase H-like" evidence="7">
    <location>
        <begin position="31"/>
        <end position="61"/>
    </location>
</feature>
<keyword evidence="6" id="KW-0695">RNA-directed DNA polymerase</keyword>
<name>A0A1X7VHV8_AMPQE</name>
<reference evidence="8" key="1">
    <citation type="submission" date="2017-05" db="UniProtKB">
        <authorList>
            <consortium name="EnsemblMetazoa"/>
        </authorList>
    </citation>
    <scope>IDENTIFICATION</scope>
</reference>
<protein>
    <recommendedName>
        <fullName evidence="7">Reverse transcriptase RNase H-like domain-containing protein</fullName>
    </recommendedName>
</protein>
<evidence type="ECO:0000256" key="6">
    <source>
        <dbReference type="ARBA" id="ARBA00022918"/>
    </source>
</evidence>
<keyword evidence="3" id="KW-0540">Nuclease</keyword>
<evidence type="ECO:0000256" key="1">
    <source>
        <dbReference type="ARBA" id="ARBA00022679"/>
    </source>
</evidence>
<dbReference type="InterPro" id="IPR043502">
    <property type="entry name" value="DNA/RNA_pol_sf"/>
</dbReference>
<evidence type="ECO:0000313" key="8">
    <source>
        <dbReference type="EnsemblMetazoa" id="Aqu2.1.39057_001"/>
    </source>
</evidence>
<proteinExistence type="predicted"/>
<dbReference type="InterPro" id="IPR050951">
    <property type="entry name" value="Retrovirus_Pol_polyprotein"/>
</dbReference>
<sequence length="61" mass="7043">LSSVLTHYDPQKELILCCNASLYGLGAKFLQIEEERLSIVFAVKKFHQYLYGHCFTINPDH</sequence>
<accession>A0A1X7VHV8</accession>
<evidence type="ECO:0000256" key="2">
    <source>
        <dbReference type="ARBA" id="ARBA00022695"/>
    </source>
</evidence>
<dbReference type="Pfam" id="PF17917">
    <property type="entry name" value="RT_RNaseH"/>
    <property type="match status" value="1"/>
</dbReference>
<dbReference type="PANTHER" id="PTHR37984:SF5">
    <property type="entry name" value="PROTEIN NYNRIN-LIKE"/>
    <property type="match status" value="1"/>
</dbReference>
<evidence type="ECO:0000256" key="4">
    <source>
        <dbReference type="ARBA" id="ARBA00022759"/>
    </source>
</evidence>
<dbReference type="InParanoid" id="A0A1X7VHV8"/>
<keyword evidence="5" id="KW-0378">Hydrolase</keyword>
<dbReference type="PANTHER" id="PTHR37984">
    <property type="entry name" value="PROTEIN CBG26694"/>
    <property type="match status" value="1"/>
</dbReference>
<dbReference type="GO" id="GO:0003964">
    <property type="term" value="F:RNA-directed DNA polymerase activity"/>
    <property type="evidence" value="ECO:0007669"/>
    <property type="project" value="UniProtKB-KW"/>
</dbReference>